<dbReference type="AlphaFoldDB" id="A0A9P6E0X6"/>
<dbReference type="Gene3D" id="1.50.40.10">
    <property type="entry name" value="Mitochondrial carrier domain"/>
    <property type="match status" value="2"/>
</dbReference>
<feature type="repeat" description="Solcar" evidence="8">
    <location>
        <begin position="193"/>
        <end position="277"/>
    </location>
</feature>
<keyword evidence="7 8" id="KW-0472">Membrane</keyword>
<evidence type="ECO:0000313" key="10">
    <source>
        <dbReference type="EMBL" id="KAF9518378.1"/>
    </source>
</evidence>
<dbReference type="GO" id="GO:1904983">
    <property type="term" value="P:glycine import into mitochondrion"/>
    <property type="evidence" value="ECO:0007669"/>
    <property type="project" value="TreeGrafter"/>
</dbReference>
<dbReference type="OrthoDB" id="1924968at2759"/>
<gene>
    <name evidence="10" type="ORF">BS47DRAFT_1338310</name>
</gene>
<keyword evidence="5" id="KW-1133">Transmembrane helix</keyword>
<dbReference type="GO" id="GO:0031966">
    <property type="term" value="C:mitochondrial membrane"/>
    <property type="evidence" value="ECO:0007669"/>
    <property type="project" value="UniProtKB-SubCell"/>
</dbReference>
<keyword evidence="4" id="KW-0677">Repeat</keyword>
<evidence type="ECO:0008006" key="12">
    <source>
        <dbReference type="Google" id="ProtNLM"/>
    </source>
</evidence>
<organism evidence="10 11">
    <name type="scientific">Hydnum rufescens UP504</name>
    <dbReference type="NCBI Taxonomy" id="1448309"/>
    <lineage>
        <taxon>Eukaryota</taxon>
        <taxon>Fungi</taxon>
        <taxon>Dikarya</taxon>
        <taxon>Basidiomycota</taxon>
        <taxon>Agaricomycotina</taxon>
        <taxon>Agaricomycetes</taxon>
        <taxon>Cantharellales</taxon>
        <taxon>Hydnaceae</taxon>
        <taxon>Hydnum</taxon>
    </lineage>
</organism>
<evidence type="ECO:0000256" key="5">
    <source>
        <dbReference type="ARBA" id="ARBA00022989"/>
    </source>
</evidence>
<dbReference type="EMBL" id="MU128925">
    <property type="protein sequence ID" value="KAF9518378.1"/>
    <property type="molecule type" value="Genomic_DNA"/>
</dbReference>
<dbReference type="InterPro" id="IPR023395">
    <property type="entry name" value="MCP_dom_sf"/>
</dbReference>
<reference evidence="10" key="1">
    <citation type="journal article" date="2020" name="Nat. Commun.">
        <title>Large-scale genome sequencing of mycorrhizal fungi provides insights into the early evolution of symbiotic traits.</title>
        <authorList>
            <person name="Miyauchi S."/>
            <person name="Kiss E."/>
            <person name="Kuo A."/>
            <person name="Drula E."/>
            <person name="Kohler A."/>
            <person name="Sanchez-Garcia M."/>
            <person name="Morin E."/>
            <person name="Andreopoulos B."/>
            <person name="Barry K.W."/>
            <person name="Bonito G."/>
            <person name="Buee M."/>
            <person name="Carver A."/>
            <person name="Chen C."/>
            <person name="Cichocki N."/>
            <person name="Clum A."/>
            <person name="Culley D."/>
            <person name="Crous P.W."/>
            <person name="Fauchery L."/>
            <person name="Girlanda M."/>
            <person name="Hayes R.D."/>
            <person name="Keri Z."/>
            <person name="LaButti K."/>
            <person name="Lipzen A."/>
            <person name="Lombard V."/>
            <person name="Magnuson J."/>
            <person name="Maillard F."/>
            <person name="Murat C."/>
            <person name="Nolan M."/>
            <person name="Ohm R.A."/>
            <person name="Pangilinan J."/>
            <person name="Pereira M.F."/>
            <person name="Perotto S."/>
            <person name="Peter M."/>
            <person name="Pfister S."/>
            <person name="Riley R."/>
            <person name="Sitrit Y."/>
            <person name="Stielow J.B."/>
            <person name="Szollosi G."/>
            <person name="Zifcakova L."/>
            <person name="Stursova M."/>
            <person name="Spatafora J.W."/>
            <person name="Tedersoo L."/>
            <person name="Vaario L.M."/>
            <person name="Yamada A."/>
            <person name="Yan M."/>
            <person name="Wang P."/>
            <person name="Xu J."/>
            <person name="Bruns T."/>
            <person name="Baldrian P."/>
            <person name="Vilgalys R."/>
            <person name="Dunand C."/>
            <person name="Henrissat B."/>
            <person name="Grigoriev I.V."/>
            <person name="Hibbett D."/>
            <person name="Nagy L.G."/>
            <person name="Martin F.M."/>
        </authorList>
    </citation>
    <scope>NUCLEOTIDE SEQUENCE</scope>
    <source>
        <strain evidence="10">UP504</strain>
    </source>
</reference>
<evidence type="ECO:0000256" key="2">
    <source>
        <dbReference type="ARBA" id="ARBA00022448"/>
    </source>
</evidence>
<dbReference type="Proteomes" id="UP000886523">
    <property type="component" value="Unassembled WGS sequence"/>
</dbReference>
<dbReference type="Pfam" id="PF00153">
    <property type="entry name" value="Mito_carr"/>
    <property type="match status" value="3"/>
</dbReference>
<dbReference type="GO" id="GO:0015187">
    <property type="term" value="F:glycine transmembrane transporter activity"/>
    <property type="evidence" value="ECO:0007669"/>
    <property type="project" value="TreeGrafter"/>
</dbReference>
<evidence type="ECO:0000256" key="4">
    <source>
        <dbReference type="ARBA" id="ARBA00022737"/>
    </source>
</evidence>
<dbReference type="PANTHER" id="PTHR46181">
    <property type="entry name" value="MITOCHONDRIAL GLYCINE TRANSPORTER"/>
    <property type="match status" value="1"/>
</dbReference>
<evidence type="ECO:0000256" key="1">
    <source>
        <dbReference type="ARBA" id="ARBA00004225"/>
    </source>
</evidence>
<name>A0A9P6E0X6_9AGAM</name>
<sequence length="280" mass="30270">MSSKREFSHHFLSGASSGLISAISLQPLDLLKTRVQQGGPTGISGILCTVRHIVAIDGVLGLWRGTMPTLLRNVPGVALYFYTLQTVRHTMTTIPYLAAAPPSVSSGSTLPRLSNPANLAAGAISRVAVGFVLNPITVVKARYESNIYAYRSMAEAIRSIIRKDAPYAGLFVMSYEFTKDTASVLFKPRSTSAQSITLSLSGACAAAIATILTHPFDVLKTNMQVHPTRYPTLIKAAILLGRERNLRGYFDGMALRLGKKVLSSAISWTVYENLLVILKS</sequence>
<keyword evidence="3 8" id="KW-0812">Transmembrane</keyword>
<evidence type="ECO:0000256" key="8">
    <source>
        <dbReference type="PROSITE-ProRule" id="PRU00282"/>
    </source>
</evidence>
<comment type="subcellular location">
    <subcellularLocation>
        <location evidence="1">Mitochondrion membrane</location>
        <topology evidence="1">Multi-pass membrane protein</topology>
    </subcellularLocation>
</comment>
<accession>A0A9P6E0X6</accession>
<dbReference type="InterPro" id="IPR018108">
    <property type="entry name" value="MCP_transmembrane"/>
</dbReference>
<keyword evidence="2 9" id="KW-0813">Transport</keyword>
<protein>
    <recommendedName>
        <fullName evidence="12">Solute carrier family 25 member 38 homolog</fullName>
    </recommendedName>
</protein>
<dbReference type="SUPFAM" id="SSF103506">
    <property type="entry name" value="Mitochondrial carrier"/>
    <property type="match status" value="1"/>
</dbReference>
<dbReference type="PANTHER" id="PTHR46181:SF3">
    <property type="entry name" value="MITOCHONDRIAL GLYCINE TRANSPORTER"/>
    <property type="match status" value="1"/>
</dbReference>
<evidence type="ECO:0000313" key="11">
    <source>
        <dbReference type="Proteomes" id="UP000886523"/>
    </source>
</evidence>
<dbReference type="PRINTS" id="PR00926">
    <property type="entry name" value="MITOCARRIER"/>
</dbReference>
<evidence type="ECO:0000256" key="9">
    <source>
        <dbReference type="RuleBase" id="RU000488"/>
    </source>
</evidence>
<evidence type="ECO:0000256" key="3">
    <source>
        <dbReference type="ARBA" id="ARBA00022692"/>
    </source>
</evidence>
<keyword evidence="6" id="KW-0496">Mitochondrion</keyword>
<evidence type="ECO:0000256" key="7">
    <source>
        <dbReference type="ARBA" id="ARBA00023136"/>
    </source>
</evidence>
<dbReference type="InterPro" id="IPR002067">
    <property type="entry name" value="MCP"/>
</dbReference>
<keyword evidence="11" id="KW-1185">Reference proteome</keyword>
<dbReference type="PROSITE" id="PS50920">
    <property type="entry name" value="SOLCAR"/>
    <property type="match status" value="2"/>
</dbReference>
<feature type="repeat" description="Solcar" evidence="8">
    <location>
        <begin position="5"/>
        <end position="90"/>
    </location>
</feature>
<proteinExistence type="inferred from homology"/>
<comment type="caution">
    <text evidence="10">The sequence shown here is derived from an EMBL/GenBank/DDBJ whole genome shotgun (WGS) entry which is preliminary data.</text>
</comment>
<evidence type="ECO:0000256" key="6">
    <source>
        <dbReference type="ARBA" id="ARBA00023128"/>
    </source>
</evidence>
<comment type="similarity">
    <text evidence="9">Belongs to the mitochondrial carrier (TC 2.A.29) family.</text>
</comment>